<keyword evidence="5" id="KW-0378">Hydrolase</keyword>
<proteinExistence type="predicted"/>
<dbReference type="Pfam" id="PF07910">
    <property type="entry name" value="Peptidase_C78"/>
    <property type="match status" value="1"/>
</dbReference>
<organism evidence="10 11">
    <name type="scientific">Passalora fulva</name>
    <name type="common">Tomato leaf mold</name>
    <name type="synonym">Cladosporium fulvum</name>
    <dbReference type="NCBI Taxonomy" id="5499"/>
    <lineage>
        <taxon>Eukaryota</taxon>
        <taxon>Fungi</taxon>
        <taxon>Dikarya</taxon>
        <taxon>Ascomycota</taxon>
        <taxon>Pezizomycotina</taxon>
        <taxon>Dothideomycetes</taxon>
        <taxon>Dothideomycetidae</taxon>
        <taxon>Mycosphaerellales</taxon>
        <taxon>Mycosphaerellaceae</taxon>
        <taxon>Fulvia</taxon>
    </lineage>
</organism>
<feature type="domain" description="UBZ3-type" evidence="9">
    <location>
        <begin position="64"/>
        <end position="100"/>
    </location>
</feature>
<evidence type="ECO:0000256" key="6">
    <source>
        <dbReference type="ARBA" id="ARBA00023204"/>
    </source>
</evidence>
<dbReference type="OrthoDB" id="288987at2759"/>
<keyword evidence="2" id="KW-0808">Transferase</keyword>
<dbReference type="PROSITE" id="PS51907">
    <property type="entry name" value="ZF_UBZ3"/>
    <property type="match status" value="1"/>
</dbReference>
<dbReference type="RefSeq" id="XP_047763728.1">
    <property type="nucleotide sequence ID" value="XM_047906291.1"/>
</dbReference>
<sequence length="478" mass="53265">MANACCPFCGYNGNEHAVQLHIEEHHTDDSPFVPNDQHPSKENRVSANSSSSAAVSSSSHDSMPSDEWTRCTRPGCGEHIHLTDIDEHLDLHVAAALQEQENERPPPLPPRRSPRPDRPQPASSGKPSSPPRKLDTLKSRLENSPSRGSGSILSFFSGTSNYGRSSTVRHIRPPTNPGRLGKRELGPYAFEQRMPDKVRHILLHDAEPEYVQRIGSDGRLVRQAFVPNQTQGVINVLADLCSLDKDNAATFLCHPCVRHIHKLECDGNFCGFWNIQVLLTYVQHMDRHGPQTLPTVVKIQELIEKAWDSGVGAYGRTETGGILNTRKWIGTQEALTFFTRIGVNSQALAFKDGNSNTDPMAAEELLDHVEAYFISGEETARRHGTSRTTNLPPIYFQRAGHSMTIVGIERKHDGSRNLLVFDSSFATSKPMMRLIDGRKAQASIDNLLKVYRRSDVSLTRWSEFEILVPLSMQRAQSA</sequence>
<reference evidence="10" key="1">
    <citation type="submission" date="2021-12" db="EMBL/GenBank/DDBJ databases">
        <authorList>
            <person name="Zaccaron A."/>
            <person name="Stergiopoulos I."/>
        </authorList>
    </citation>
    <scope>NUCLEOTIDE SEQUENCE</scope>
    <source>
        <strain evidence="10">Race5_Kim</strain>
    </source>
</reference>
<comment type="subcellular location">
    <subcellularLocation>
        <location evidence="1">Nucleus</location>
    </subcellularLocation>
</comment>
<dbReference type="GO" id="GO:0005634">
    <property type="term" value="C:nucleus"/>
    <property type="evidence" value="ECO:0007669"/>
    <property type="project" value="UniProtKB-SubCell"/>
</dbReference>
<dbReference type="GO" id="GO:0046872">
    <property type="term" value="F:metal ion binding"/>
    <property type="evidence" value="ECO:0007669"/>
    <property type="project" value="UniProtKB-KW"/>
</dbReference>
<dbReference type="Proteomes" id="UP000756132">
    <property type="component" value="Chromosome 6"/>
</dbReference>
<feature type="compositionally biased region" description="Basic and acidic residues" evidence="8">
    <location>
        <begin position="132"/>
        <end position="141"/>
    </location>
</feature>
<name>A0A9Q8UR54_PASFU</name>
<dbReference type="GO" id="GO:0016740">
    <property type="term" value="F:transferase activity"/>
    <property type="evidence" value="ECO:0007669"/>
    <property type="project" value="UniProtKB-KW"/>
</dbReference>
<evidence type="ECO:0000259" key="9">
    <source>
        <dbReference type="PROSITE" id="PS51907"/>
    </source>
</evidence>
<evidence type="ECO:0000313" key="11">
    <source>
        <dbReference type="Proteomes" id="UP000756132"/>
    </source>
</evidence>
<evidence type="ECO:0000256" key="3">
    <source>
        <dbReference type="ARBA" id="ARBA00022723"/>
    </source>
</evidence>
<accession>A0A9Q8UR54</accession>
<evidence type="ECO:0000313" key="10">
    <source>
        <dbReference type="EMBL" id="UJO19362.1"/>
    </source>
</evidence>
<evidence type="ECO:0000256" key="1">
    <source>
        <dbReference type="ARBA" id="ARBA00004123"/>
    </source>
</evidence>
<dbReference type="KEGG" id="ffu:CLAFUR5_07143"/>
<dbReference type="InterPro" id="IPR041298">
    <property type="entry name" value="UBZ3"/>
</dbReference>
<evidence type="ECO:0000256" key="7">
    <source>
        <dbReference type="ARBA" id="ARBA00023242"/>
    </source>
</evidence>
<dbReference type="GeneID" id="71987021"/>
<evidence type="ECO:0000256" key="8">
    <source>
        <dbReference type="SAM" id="MobiDB-lite"/>
    </source>
</evidence>
<keyword evidence="11" id="KW-1185">Reference proteome</keyword>
<gene>
    <name evidence="10" type="ORF">CLAFUR5_07143</name>
</gene>
<dbReference type="EMBL" id="CP090168">
    <property type="protein sequence ID" value="UJO19362.1"/>
    <property type="molecule type" value="Genomic_DNA"/>
</dbReference>
<evidence type="ECO:0000256" key="2">
    <source>
        <dbReference type="ARBA" id="ARBA00022679"/>
    </source>
</evidence>
<dbReference type="GO" id="GO:0006281">
    <property type="term" value="P:DNA repair"/>
    <property type="evidence" value="ECO:0007669"/>
    <property type="project" value="UniProtKB-KW"/>
</dbReference>
<keyword evidence="7" id="KW-0539">Nucleus</keyword>
<reference evidence="10" key="2">
    <citation type="journal article" date="2022" name="Microb. Genom.">
        <title>A chromosome-scale genome assembly of the tomato pathogen Cladosporium fulvum reveals a compartmentalized genome architecture and the presence of a dispensable chromosome.</title>
        <authorList>
            <person name="Zaccaron A.Z."/>
            <person name="Chen L.H."/>
            <person name="Samaras A."/>
            <person name="Stergiopoulos I."/>
        </authorList>
    </citation>
    <scope>NUCLEOTIDE SEQUENCE</scope>
    <source>
        <strain evidence="10">Race5_Kim</strain>
    </source>
</reference>
<protein>
    <submittedName>
        <fullName evidence="10">Zinc finger-containing ubiquitin peptidase 1</fullName>
    </submittedName>
</protein>
<keyword evidence="4" id="KW-0227">DNA damage</keyword>
<dbReference type="Pfam" id="PF18439">
    <property type="entry name" value="zf_UBZ"/>
    <property type="match status" value="1"/>
</dbReference>
<dbReference type="GO" id="GO:0016787">
    <property type="term" value="F:hydrolase activity"/>
    <property type="evidence" value="ECO:0007669"/>
    <property type="project" value="UniProtKB-KW"/>
</dbReference>
<feature type="compositionally biased region" description="Low complexity" evidence="8">
    <location>
        <begin position="46"/>
        <end position="62"/>
    </location>
</feature>
<feature type="compositionally biased region" description="Polar residues" evidence="8">
    <location>
        <begin position="142"/>
        <end position="166"/>
    </location>
</feature>
<keyword evidence="6" id="KW-0234">DNA repair</keyword>
<dbReference type="Gene3D" id="3.90.70.130">
    <property type="match status" value="1"/>
</dbReference>
<dbReference type="AlphaFoldDB" id="A0A9Q8UR54"/>
<feature type="region of interest" description="Disordered" evidence="8">
    <location>
        <begin position="27"/>
        <end position="70"/>
    </location>
</feature>
<dbReference type="InterPro" id="IPR012462">
    <property type="entry name" value="UFSP1/2_DUB_cat"/>
</dbReference>
<evidence type="ECO:0000256" key="4">
    <source>
        <dbReference type="ARBA" id="ARBA00022763"/>
    </source>
</evidence>
<feature type="region of interest" description="Disordered" evidence="8">
    <location>
        <begin position="98"/>
        <end position="183"/>
    </location>
</feature>
<evidence type="ECO:0000256" key="5">
    <source>
        <dbReference type="ARBA" id="ARBA00022801"/>
    </source>
</evidence>
<keyword evidence="3" id="KW-0479">Metal-binding</keyword>